<evidence type="ECO:0000259" key="3">
    <source>
        <dbReference type="Pfam" id="PF08402"/>
    </source>
</evidence>
<evidence type="ECO:0000256" key="1">
    <source>
        <dbReference type="ARBA" id="ARBA00004202"/>
    </source>
</evidence>
<sequence>MHSRYGLGVDWPLDYEDVRPYHADVKSETDVSGGADNPFAPSRETDFPMDAFPPSYSDTLFQEACDELGIRSEDIWTGATGENAIPATVEVVENAGSDNYLYLDIDGQECSVQAASDVKPDVGDAFRVTFDPSDIHVFDTQTGENLLVEETDVAVISDETPA</sequence>
<comment type="subcellular location">
    <subcellularLocation>
        <location evidence="1">Cell membrane</location>
        <topology evidence="1">Peripheral membrane protein</topology>
    </subcellularLocation>
</comment>
<dbReference type="Proteomes" id="UP001596408">
    <property type="component" value="Unassembled WGS sequence"/>
</dbReference>
<evidence type="ECO:0000313" key="5">
    <source>
        <dbReference type="Proteomes" id="UP001596408"/>
    </source>
</evidence>
<dbReference type="InterPro" id="IPR012340">
    <property type="entry name" value="NA-bd_OB-fold"/>
</dbReference>
<name>A0ABD5TSK0_9EURY</name>
<dbReference type="Pfam" id="PF08402">
    <property type="entry name" value="TOBE_2"/>
    <property type="match status" value="1"/>
</dbReference>
<feature type="domain" description="Transport-associated OB type 2" evidence="3">
    <location>
        <begin position="68"/>
        <end position="138"/>
    </location>
</feature>
<keyword evidence="5" id="KW-1185">Reference proteome</keyword>
<protein>
    <submittedName>
        <fullName evidence="4">TOBE domain-containing protein</fullName>
    </submittedName>
</protein>
<accession>A0ABD5TSK0</accession>
<organism evidence="4 5">
    <name type="scientific">Halopelagius fulvigenes</name>
    <dbReference type="NCBI Taxonomy" id="1198324"/>
    <lineage>
        <taxon>Archaea</taxon>
        <taxon>Methanobacteriati</taxon>
        <taxon>Methanobacteriota</taxon>
        <taxon>Stenosarchaea group</taxon>
        <taxon>Halobacteria</taxon>
        <taxon>Halobacteriales</taxon>
        <taxon>Haloferacaceae</taxon>
    </lineage>
</organism>
<dbReference type="Gene3D" id="2.40.50.140">
    <property type="entry name" value="Nucleic acid-binding proteins"/>
    <property type="match status" value="1"/>
</dbReference>
<dbReference type="GO" id="GO:0005886">
    <property type="term" value="C:plasma membrane"/>
    <property type="evidence" value="ECO:0007669"/>
    <property type="project" value="UniProtKB-SubCell"/>
</dbReference>
<dbReference type="RefSeq" id="WP_379692020.1">
    <property type="nucleotide sequence ID" value="NZ_JBHSXH010000004.1"/>
</dbReference>
<evidence type="ECO:0000313" key="4">
    <source>
        <dbReference type="EMBL" id="MFC6823576.1"/>
    </source>
</evidence>
<comment type="caution">
    <text evidence="4">The sequence shown here is derived from an EMBL/GenBank/DDBJ whole genome shotgun (WGS) entry which is preliminary data.</text>
</comment>
<feature type="region of interest" description="Disordered" evidence="2">
    <location>
        <begin position="26"/>
        <end position="47"/>
    </location>
</feature>
<dbReference type="InterPro" id="IPR008995">
    <property type="entry name" value="Mo/tungstate-bd_C_term_dom"/>
</dbReference>
<proteinExistence type="predicted"/>
<reference evidence="4 5" key="1">
    <citation type="journal article" date="2019" name="Int. J. Syst. Evol. Microbiol.">
        <title>The Global Catalogue of Microorganisms (GCM) 10K type strain sequencing project: providing services to taxonomists for standard genome sequencing and annotation.</title>
        <authorList>
            <consortium name="The Broad Institute Genomics Platform"/>
            <consortium name="The Broad Institute Genome Sequencing Center for Infectious Disease"/>
            <person name="Wu L."/>
            <person name="Ma J."/>
        </authorList>
    </citation>
    <scope>NUCLEOTIDE SEQUENCE [LARGE SCALE GENOMIC DNA]</scope>
    <source>
        <strain evidence="4 5">YIM 94188</strain>
    </source>
</reference>
<dbReference type="InterPro" id="IPR013611">
    <property type="entry name" value="Transp-assoc_OB_typ2"/>
</dbReference>
<dbReference type="AlphaFoldDB" id="A0ABD5TSK0"/>
<dbReference type="EMBL" id="JBHSXH010000004">
    <property type="protein sequence ID" value="MFC6823576.1"/>
    <property type="molecule type" value="Genomic_DNA"/>
</dbReference>
<dbReference type="SUPFAM" id="SSF50331">
    <property type="entry name" value="MOP-like"/>
    <property type="match status" value="1"/>
</dbReference>
<gene>
    <name evidence="4" type="ORF">ACFQEV_00950</name>
</gene>
<evidence type="ECO:0000256" key="2">
    <source>
        <dbReference type="SAM" id="MobiDB-lite"/>
    </source>
</evidence>